<dbReference type="PANTHER" id="PTHR14145:SF1">
    <property type="entry name" value="26S PROTEASOME NON-ATPASE REGULATORY SUBUNIT 6"/>
    <property type="match status" value="1"/>
</dbReference>
<protein>
    <recommendedName>
        <fullName evidence="1">26S proteasome regulatory subunit Rpn7 N-terminal domain-containing protein</fullName>
    </recommendedName>
</protein>
<organism evidence="2 3">
    <name type="scientific">Suillus fuscotomentosus</name>
    <dbReference type="NCBI Taxonomy" id="1912939"/>
    <lineage>
        <taxon>Eukaryota</taxon>
        <taxon>Fungi</taxon>
        <taxon>Dikarya</taxon>
        <taxon>Basidiomycota</taxon>
        <taxon>Agaricomycotina</taxon>
        <taxon>Agaricomycetes</taxon>
        <taxon>Agaricomycetidae</taxon>
        <taxon>Boletales</taxon>
        <taxon>Suillineae</taxon>
        <taxon>Suillaceae</taxon>
        <taxon>Suillus</taxon>
    </lineage>
</organism>
<dbReference type="Pfam" id="PF10602">
    <property type="entry name" value="RPN7"/>
    <property type="match status" value="1"/>
</dbReference>
<evidence type="ECO:0000313" key="3">
    <source>
        <dbReference type="Proteomes" id="UP001195769"/>
    </source>
</evidence>
<dbReference type="InterPro" id="IPR019585">
    <property type="entry name" value="Rpn7/CSN1"/>
</dbReference>
<dbReference type="GeneID" id="64671999"/>
<evidence type="ECO:0000313" key="2">
    <source>
        <dbReference type="EMBL" id="KAG1893147.1"/>
    </source>
</evidence>
<keyword evidence="3" id="KW-1185">Reference proteome</keyword>
<reference evidence="2" key="1">
    <citation type="journal article" date="2020" name="New Phytol.">
        <title>Comparative genomics reveals dynamic genome evolution in host specialist ectomycorrhizal fungi.</title>
        <authorList>
            <person name="Lofgren L.A."/>
            <person name="Nguyen N.H."/>
            <person name="Vilgalys R."/>
            <person name="Ruytinx J."/>
            <person name="Liao H.L."/>
            <person name="Branco S."/>
            <person name="Kuo A."/>
            <person name="LaButti K."/>
            <person name="Lipzen A."/>
            <person name="Andreopoulos W."/>
            <person name="Pangilinan J."/>
            <person name="Riley R."/>
            <person name="Hundley H."/>
            <person name="Na H."/>
            <person name="Barry K."/>
            <person name="Grigoriev I.V."/>
            <person name="Stajich J.E."/>
            <person name="Kennedy P.G."/>
        </authorList>
    </citation>
    <scope>NUCLEOTIDE SEQUENCE</scope>
    <source>
        <strain evidence="2">FC203</strain>
    </source>
</reference>
<dbReference type="Proteomes" id="UP001195769">
    <property type="component" value="Unassembled WGS sequence"/>
</dbReference>
<feature type="domain" description="26S proteasome regulatory subunit Rpn7 N-terminal" evidence="1">
    <location>
        <begin position="2"/>
        <end position="51"/>
    </location>
</feature>
<comment type="caution">
    <text evidence="2">The sequence shown here is derived from an EMBL/GenBank/DDBJ whole genome shotgun (WGS) entry which is preliminary data.</text>
</comment>
<gene>
    <name evidence="2" type="ORF">F5891DRAFT_986141</name>
</gene>
<accession>A0AAD4DSR6</accession>
<dbReference type="PANTHER" id="PTHR14145">
    <property type="entry name" value="26S PROTESOME SUBUNIT 6"/>
    <property type="match status" value="1"/>
</dbReference>
<dbReference type="GO" id="GO:0005838">
    <property type="term" value="C:proteasome regulatory particle"/>
    <property type="evidence" value="ECO:0007669"/>
    <property type="project" value="TreeGrafter"/>
</dbReference>
<evidence type="ECO:0000259" key="1">
    <source>
        <dbReference type="Pfam" id="PF10602"/>
    </source>
</evidence>
<proteinExistence type="predicted"/>
<dbReference type="AlphaFoldDB" id="A0AAD4DSR6"/>
<dbReference type="Gene3D" id="1.25.40.570">
    <property type="match status" value="1"/>
</dbReference>
<dbReference type="InterPro" id="IPR045135">
    <property type="entry name" value="Rpn7_N"/>
</dbReference>
<dbReference type="GO" id="GO:0043161">
    <property type="term" value="P:proteasome-mediated ubiquitin-dependent protein catabolic process"/>
    <property type="evidence" value="ECO:0007669"/>
    <property type="project" value="TreeGrafter"/>
</dbReference>
<name>A0AAD4DSR6_9AGAM</name>
<dbReference type="EMBL" id="JABBWK010000107">
    <property type="protein sequence ID" value="KAG1893147.1"/>
    <property type="molecule type" value="Genomic_DNA"/>
</dbReference>
<sequence length="136" mass="14875">MISIRQLEAGGTLLLDGLSTFTATELTTYNDFVALTIIIKALTLKRVDLKKRLITAPEVISVLSKIPILGDLLNSLYDCYYAKFFVALDAPPVLVTPLASYLLLCMRDAHLAYSQLLESYRSLTLESLSGAFGVGV</sequence>
<dbReference type="RefSeq" id="XP_041218723.1">
    <property type="nucleotide sequence ID" value="XM_041377701.1"/>
</dbReference>